<dbReference type="EMBL" id="CP159837">
    <property type="protein sequence ID" value="XCM35797.1"/>
    <property type="molecule type" value="Genomic_DNA"/>
</dbReference>
<dbReference type="AlphaFoldDB" id="A0AAU8J9H8"/>
<gene>
    <name evidence="2" type="ORF">ABWT76_004501</name>
</gene>
<dbReference type="RefSeq" id="WP_190880290.1">
    <property type="nucleotide sequence ID" value="NZ_CP159837.1"/>
</dbReference>
<feature type="compositionally biased region" description="Basic and acidic residues" evidence="1">
    <location>
        <begin position="29"/>
        <end position="38"/>
    </location>
</feature>
<feature type="region of interest" description="Disordered" evidence="1">
    <location>
        <begin position="24"/>
        <end position="138"/>
    </location>
</feature>
<evidence type="ECO:0000256" key="1">
    <source>
        <dbReference type="SAM" id="MobiDB-lite"/>
    </source>
</evidence>
<sequence>MKRIRTRIQKRDREKVAQVAPVATALESRPFDLEKESSDTDNVPELQGKEELGASLGHSLGNISISAKETAEEETGMLQAKEEEDSAELVPEEEEATPEVQAKEEEDSAELVPEEEEATPEVQAKEEEDVQVQSEEEDDLMQQAQELYEKLLAGDEAAITNLQEYGLDPENVQTLAPEEAIAAIQEALKTKVSE</sequence>
<protein>
    <submittedName>
        <fullName evidence="2">Uncharacterized protein</fullName>
    </submittedName>
</protein>
<organism evidence="2">
    <name type="scientific">Planktothricoides raciborskii GIHE-MW2</name>
    <dbReference type="NCBI Taxonomy" id="2792601"/>
    <lineage>
        <taxon>Bacteria</taxon>
        <taxon>Bacillati</taxon>
        <taxon>Cyanobacteriota</taxon>
        <taxon>Cyanophyceae</taxon>
        <taxon>Oscillatoriophycideae</taxon>
        <taxon>Oscillatoriales</taxon>
        <taxon>Oscillatoriaceae</taxon>
        <taxon>Planktothricoides</taxon>
    </lineage>
</organism>
<feature type="compositionally biased region" description="Acidic residues" evidence="1">
    <location>
        <begin position="126"/>
        <end position="138"/>
    </location>
</feature>
<reference evidence="2" key="1">
    <citation type="submission" date="2024-07" db="EMBL/GenBank/DDBJ databases">
        <authorList>
            <person name="Kim Y.J."/>
            <person name="Jeong J.Y."/>
        </authorList>
    </citation>
    <scope>NUCLEOTIDE SEQUENCE</scope>
    <source>
        <strain evidence="2">GIHE-MW2</strain>
    </source>
</reference>
<evidence type="ECO:0000313" key="2">
    <source>
        <dbReference type="EMBL" id="XCM35797.1"/>
    </source>
</evidence>
<accession>A0AAU8J9H8</accession>
<name>A0AAU8J9H8_9CYAN</name>
<proteinExistence type="predicted"/>
<feature type="compositionally biased region" description="Acidic residues" evidence="1">
    <location>
        <begin position="104"/>
        <end position="119"/>
    </location>
</feature>
<feature type="compositionally biased region" description="Acidic residues" evidence="1">
    <location>
        <begin position="82"/>
        <end position="97"/>
    </location>
</feature>